<dbReference type="EMBL" id="AY809098">
    <property type="protein sequence ID" value="AAX24987.2"/>
    <property type="molecule type" value="mRNA"/>
</dbReference>
<organism evidence="1">
    <name type="scientific">Schistosoma japonicum</name>
    <name type="common">Blood fluke</name>
    <dbReference type="NCBI Taxonomy" id="6182"/>
    <lineage>
        <taxon>Eukaryota</taxon>
        <taxon>Metazoa</taxon>
        <taxon>Spiralia</taxon>
        <taxon>Lophotrochozoa</taxon>
        <taxon>Platyhelminthes</taxon>
        <taxon>Trematoda</taxon>
        <taxon>Digenea</taxon>
        <taxon>Strigeidida</taxon>
        <taxon>Schistosomatoidea</taxon>
        <taxon>Schistosomatidae</taxon>
        <taxon>Schistosoma</taxon>
    </lineage>
</organism>
<proteinExistence type="evidence at transcript level"/>
<reference evidence="1" key="1">
    <citation type="journal article" date="2006" name="PLoS Pathog.">
        <title>New perspectives on host-parasite interplay by comparative transcriptomic and proteomic analyses of Schistosoma japonicum.</title>
        <authorList>
            <person name="Liu F."/>
            <person name="Lu J."/>
            <person name="Hu W."/>
            <person name="Wang S.Y."/>
            <person name="Cui S.J."/>
            <person name="Chi M."/>
            <person name="Yan Q."/>
            <person name="Wang X.R."/>
            <person name="Song H.D."/>
            <person name="Xu X.N."/>
            <person name="Wang J.J."/>
            <person name="Zhang X.L."/>
            <person name="Zhang X."/>
            <person name="Wang Z.Q."/>
            <person name="Xue C.L."/>
            <person name="Brindley P.J."/>
            <person name="McManus D.P."/>
            <person name="Yang P.Y."/>
            <person name="Feng Z."/>
            <person name="Chen Z."/>
            <person name="Han Z.G."/>
        </authorList>
    </citation>
    <scope>NUCLEOTIDE SEQUENCE</scope>
</reference>
<dbReference type="AlphaFoldDB" id="Q5C5T7"/>
<evidence type="ECO:0000313" key="1">
    <source>
        <dbReference type="EMBL" id="AAX24987.2"/>
    </source>
</evidence>
<name>Q5C5T7_SCHJA</name>
<feature type="non-terminal residue" evidence="1">
    <location>
        <position position="1"/>
    </location>
</feature>
<accession>Q5C5T7</accession>
<protein>
    <submittedName>
        <fullName evidence="1">SJCHGC04429 protein</fullName>
    </submittedName>
</protein>
<sequence length="274" mass="30651">LRYNYHSHMVEDKNRFTSSVRRKYPGNSVIDSSFYTDNLKSSVFNFMAEPKPNIQGVNYVANNLAKIPHISEKRKGLSPVPDSAIPHKYYLCETAMANHFAQMNLALPIDASKVRNDCSTPPVSVSPCFPFDACQIASANHMYQNLSLCSDNKGDITISNEDEDSDEEAQDDRSPLLFSDDLKDHLRFKRMNPTDTFLRGLLVSEPSLAIVPFDPDRFNGLFSRNSSNQASCEEDSDATVLSDCRAPDSPVISPTLNPTFDNFLCMDVDSDITE</sequence>